<evidence type="ECO:0000256" key="3">
    <source>
        <dbReference type="ARBA" id="ARBA00023015"/>
    </source>
</evidence>
<comment type="similarity">
    <text evidence="1">In the C-terminal section; belongs to the class-I pyridoxal-phosphate-dependent aminotransferase family.</text>
</comment>
<evidence type="ECO:0000259" key="6">
    <source>
        <dbReference type="PROSITE" id="PS50949"/>
    </source>
</evidence>
<dbReference type="EMBL" id="JASJEV010000014">
    <property type="protein sequence ID" value="MDJ1159931.1"/>
    <property type="molecule type" value="Genomic_DNA"/>
</dbReference>
<dbReference type="CDD" id="cd07377">
    <property type="entry name" value="WHTH_GntR"/>
    <property type="match status" value="1"/>
</dbReference>
<name>A0ABT7AKM8_9HYPH</name>
<sequence>MAIWAPSIEQRPGTRASALVEAMAEDIAAGRLQPGDRLPPQRDLAYALGLSSNTVMRAYAEAAKRGYVVGEVGRGTYVRRPVDLSAGLPGAGLARPCDEGPIDFSLNLPFIGGASGALSQTLAAIAGAGGLASYLDHQDGQSRSRHQVAGATWVSRLGVKANDENVILTNGAQQGIFASLLAMLRPGDTLLTEELTYPPVKAMVRRLGARMRPVAIDAEGLVPEALDAACRASGARTVYCTPTLHTPTTATMSEARRRQIAAVAETHGLTLVEDDVFGLLPPERPQALAALAPDRTILVTSVSKSVAPGLRIGYVLAPEALVPGIRAAVSLSSWMPPPLMAEIASRWIGDGTALELNNRQRLHAARRQAMAQELLAGCEFSADPHGLHLWLRLPDRWSQDAFAAAAERVGVLLQPSSVFAATSRGPAAVRLCLSHEASDERVARGLAVVMDLLEKAERDDELVV</sequence>
<gene>
    <name evidence="7" type="ORF">QNA08_17075</name>
</gene>
<keyword evidence="2" id="KW-0663">Pyridoxal phosphate</keyword>
<keyword evidence="7" id="KW-0032">Aminotransferase</keyword>
<dbReference type="SUPFAM" id="SSF46785">
    <property type="entry name" value="Winged helix' DNA-binding domain"/>
    <property type="match status" value="1"/>
</dbReference>
<dbReference type="InterPro" id="IPR051446">
    <property type="entry name" value="HTH_trans_reg/aminotransferase"/>
</dbReference>
<keyword evidence="4" id="KW-0238">DNA-binding</keyword>
<dbReference type="InterPro" id="IPR036390">
    <property type="entry name" value="WH_DNA-bd_sf"/>
</dbReference>
<dbReference type="InterPro" id="IPR004839">
    <property type="entry name" value="Aminotransferase_I/II_large"/>
</dbReference>
<keyword evidence="3" id="KW-0805">Transcription regulation</keyword>
<dbReference type="Pfam" id="PF00392">
    <property type="entry name" value="GntR"/>
    <property type="match status" value="1"/>
</dbReference>
<comment type="caution">
    <text evidence="7">The sequence shown here is derived from an EMBL/GenBank/DDBJ whole genome shotgun (WGS) entry which is preliminary data.</text>
</comment>
<keyword evidence="7" id="KW-0808">Transferase</keyword>
<dbReference type="GO" id="GO:0008483">
    <property type="term" value="F:transaminase activity"/>
    <property type="evidence" value="ECO:0007669"/>
    <property type="project" value="UniProtKB-KW"/>
</dbReference>
<dbReference type="InterPro" id="IPR015421">
    <property type="entry name" value="PyrdxlP-dep_Trfase_major"/>
</dbReference>
<dbReference type="InterPro" id="IPR015422">
    <property type="entry name" value="PyrdxlP-dep_Trfase_small"/>
</dbReference>
<keyword evidence="5" id="KW-0804">Transcription</keyword>
<proteinExistence type="inferred from homology"/>
<dbReference type="Proteomes" id="UP001321492">
    <property type="component" value="Unassembled WGS sequence"/>
</dbReference>
<dbReference type="Pfam" id="PF00155">
    <property type="entry name" value="Aminotran_1_2"/>
    <property type="match status" value="1"/>
</dbReference>
<dbReference type="CDD" id="cd00609">
    <property type="entry name" value="AAT_like"/>
    <property type="match status" value="1"/>
</dbReference>
<dbReference type="SMART" id="SM00345">
    <property type="entry name" value="HTH_GNTR"/>
    <property type="match status" value="1"/>
</dbReference>
<dbReference type="InterPro" id="IPR015424">
    <property type="entry name" value="PyrdxlP-dep_Trfase"/>
</dbReference>
<reference evidence="7 8" key="1">
    <citation type="submission" date="2023-05" db="EMBL/GenBank/DDBJ databases">
        <title>Chelatococcus sp. nov., a moderately thermophilic bacterium isolated from hot spring microbial mat.</title>
        <authorList>
            <person name="Hu C.-J."/>
            <person name="Li W.-J."/>
        </authorList>
    </citation>
    <scope>NUCLEOTIDE SEQUENCE [LARGE SCALE GENOMIC DNA]</scope>
    <source>
        <strain evidence="7 8">SYSU G07232</strain>
    </source>
</reference>
<dbReference type="Gene3D" id="3.90.1150.10">
    <property type="entry name" value="Aspartate Aminotransferase, domain 1"/>
    <property type="match status" value="1"/>
</dbReference>
<dbReference type="Gene3D" id="1.10.10.10">
    <property type="entry name" value="Winged helix-like DNA-binding domain superfamily/Winged helix DNA-binding domain"/>
    <property type="match status" value="1"/>
</dbReference>
<dbReference type="PROSITE" id="PS50949">
    <property type="entry name" value="HTH_GNTR"/>
    <property type="match status" value="1"/>
</dbReference>
<evidence type="ECO:0000313" key="8">
    <source>
        <dbReference type="Proteomes" id="UP001321492"/>
    </source>
</evidence>
<evidence type="ECO:0000256" key="5">
    <source>
        <dbReference type="ARBA" id="ARBA00023163"/>
    </source>
</evidence>
<evidence type="ECO:0000313" key="7">
    <source>
        <dbReference type="EMBL" id="MDJ1159931.1"/>
    </source>
</evidence>
<keyword evidence="8" id="KW-1185">Reference proteome</keyword>
<dbReference type="PANTHER" id="PTHR46577:SF1">
    <property type="entry name" value="HTH-TYPE TRANSCRIPTIONAL REGULATORY PROTEIN GABR"/>
    <property type="match status" value="1"/>
</dbReference>
<dbReference type="PANTHER" id="PTHR46577">
    <property type="entry name" value="HTH-TYPE TRANSCRIPTIONAL REGULATORY PROTEIN GABR"/>
    <property type="match status" value="1"/>
</dbReference>
<dbReference type="InterPro" id="IPR000524">
    <property type="entry name" value="Tscrpt_reg_HTH_GntR"/>
</dbReference>
<evidence type="ECO:0000256" key="1">
    <source>
        <dbReference type="ARBA" id="ARBA00005384"/>
    </source>
</evidence>
<dbReference type="SUPFAM" id="SSF53383">
    <property type="entry name" value="PLP-dependent transferases"/>
    <property type="match status" value="1"/>
</dbReference>
<dbReference type="InterPro" id="IPR036388">
    <property type="entry name" value="WH-like_DNA-bd_sf"/>
</dbReference>
<evidence type="ECO:0000256" key="2">
    <source>
        <dbReference type="ARBA" id="ARBA00022898"/>
    </source>
</evidence>
<protein>
    <submittedName>
        <fullName evidence="7">PLP-dependent aminotransferase family protein</fullName>
    </submittedName>
</protein>
<accession>A0ABT7AKM8</accession>
<dbReference type="Gene3D" id="3.40.640.10">
    <property type="entry name" value="Type I PLP-dependent aspartate aminotransferase-like (Major domain)"/>
    <property type="match status" value="1"/>
</dbReference>
<evidence type="ECO:0000256" key="4">
    <source>
        <dbReference type="ARBA" id="ARBA00023125"/>
    </source>
</evidence>
<organism evidence="7 8">
    <name type="scientific">Chelatococcus albus</name>
    <dbReference type="NCBI Taxonomy" id="3047466"/>
    <lineage>
        <taxon>Bacteria</taxon>
        <taxon>Pseudomonadati</taxon>
        <taxon>Pseudomonadota</taxon>
        <taxon>Alphaproteobacteria</taxon>
        <taxon>Hyphomicrobiales</taxon>
        <taxon>Chelatococcaceae</taxon>
        <taxon>Chelatococcus</taxon>
    </lineage>
</organism>
<feature type="domain" description="HTH gntR-type" evidence="6">
    <location>
        <begin position="13"/>
        <end position="81"/>
    </location>
</feature>